<reference evidence="3 4" key="1">
    <citation type="submission" date="2011-05" db="EMBL/GenBank/DDBJ databases">
        <title>Whole genome sequence of Microlunatus phosphovorus NM-1.</title>
        <authorList>
            <person name="Hosoyama A."/>
            <person name="Sasaki K."/>
            <person name="Harada T."/>
            <person name="Igarashi R."/>
            <person name="Kawakoshi A."/>
            <person name="Sasagawa M."/>
            <person name="Fukada J."/>
            <person name="Nakamura S."/>
            <person name="Katano Y."/>
            <person name="Hanada S."/>
            <person name="Kamagata Y."/>
            <person name="Nakamura N."/>
            <person name="Yamazaki S."/>
            <person name="Fujita N."/>
        </authorList>
    </citation>
    <scope>NUCLEOTIDE SEQUENCE [LARGE SCALE GENOMIC DNA]</scope>
    <source>
        <strain evidence="4">ATCC 700054 / DSM 10555 / JCM 9379 / NBRC 101784 / NCIMB 13414 / VKM Ac-1990 / NM-1</strain>
    </source>
</reference>
<gene>
    <name evidence="3" type="ordered locus">MLP_05800</name>
</gene>
<evidence type="ECO:0000313" key="4">
    <source>
        <dbReference type="Proteomes" id="UP000007947"/>
    </source>
</evidence>
<evidence type="ECO:0000259" key="2">
    <source>
        <dbReference type="PROSITE" id="PS50006"/>
    </source>
</evidence>
<evidence type="ECO:0000256" key="1">
    <source>
        <dbReference type="ARBA" id="ARBA00022553"/>
    </source>
</evidence>
<dbReference type="Pfam" id="PF00498">
    <property type="entry name" value="FHA"/>
    <property type="match status" value="1"/>
</dbReference>
<dbReference type="AlphaFoldDB" id="F5XK98"/>
<dbReference type="STRING" id="1032480.MLP_05800"/>
<dbReference type="PROSITE" id="PS50006">
    <property type="entry name" value="FHA_DOMAIN"/>
    <property type="match status" value="1"/>
</dbReference>
<feature type="domain" description="FHA" evidence="2">
    <location>
        <begin position="329"/>
        <end position="384"/>
    </location>
</feature>
<name>F5XK98_MICPN</name>
<evidence type="ECO:0000313" key="3">
    <source>
        <dbReference type="EMBL" id="BAK33594.1"/>
    </source>
</evidence>
<dbReference type="InterPro" id="IPR000253">
    <property type="entry name" value="FHA_dom"/>
</dbReference>
<protein>
    <recommendedName>
        <fullName evidence="2">FHA domain-containing protein</fullName>
    </recommendedName>
</protein>
<accession>F5XK98</accession>
<dbReference type="Gene3D" id="2.60.200.20">
    <property type="match status" value="1"/>
</dbReference>
<dbReference type="Proteomes" id="UP000007947">
    <property type="component" value="Chromosome"/>
</dbReference>
<organism evidence="3 4">
    <name type="scientific">Microlunatus phosphovorus (strain ATCC 700054 / DSM 10555 / JCM 9379 / NBRC 101784 / NCIMB 13414 / VKM Ac-1990 / NM-1)</name>
    <dbReference type="NCBI Taxonomy" id="1032480"/>
    <lineage>
        <taxon>Bacteria</taxon>
        <taxon>Bacillati</taxon>
        <taxon>Actinomycetota</taxon>
        <taxon>Actinomycetes</taxon>
        <taxon>Propionibacteriales</taxon>
        <taxon>Propionibacteriaceae</taxon>
        <taxon>Microlunatus</taxon>
    </lineage>
</organism>
<dbReference type="InterPro" id="IPR008984">
    <property type="entry name" value="SMAD_FHA_dom_sf"/>
</dbReference>
<dbReference type="eggNOG" id="COG1716">
    <property type="taxonomic scope" value="Bacteria"/>
</dbReference>
<dbReference type="EMBL" id="AP012204">
    <property type="protein sequence ID" value="BAK33594.1"/>
    <property type="molecule type" value="Genomic_DNA"/>
</dbReference>
<dbReference type="KEGG" id="mph:MLP_05800"/>
<sequence>MPAVGDEEPMSSKVADWRTSHVPGRWPVLMGPSSLVIVSPATDADLSALWEKVTGAASMAELVSALAVIGPDASPDLVAMFWSPSGMRSLVRGNVRLLDPGSAEVIADGAGMVTWREVGLADRTQIEIDLGAGPVGDRGLPLVIGAVRAGAVRIEAGAGAAVISPQATAIEQTIPPDQLGGWTDPDHSLLESSELDLVASGAMWPPTDWNPFASLSAEDDLESPVGPAFTRKTEPPTADVASTAVFKEDPGLFGERGVVEALAPAVPDEGAVLVQAALCLSGHPNPPYADRCPLCDSPVPPQSPQLVARPVLGILRSPDGTSVAIDRPILVGRAPVLRDDLPEAPSLMRVPSPGQDISRTHLLVSPDDWEIRLTDLHSTNGTTIVRPGAGTDRLKLRPGEPLAVLVGTLVELGDGVSVLVDGPPRPD</sequence>
<keyword evidence="4" id="KW-1185">Reference proteome</keyword>
<proteinExistence type="predicted"/>
<dbReference type="SUPFAM" id="SSF49879">
    <property type="entry name" value="SMAD/FHA domain"/>
    <property type="match status" value="1"/>
</dbReference>
<keyword evidence="1" id="KW-0597">Phosphoprotein</keyword>
<dbReference type="HOGENOM" id="CLU_642227_0_0_11"/>